<dbReference type="InterPro" id="IPR032675">
    <property type="entry name" value="LRR_dom_sf"/>
</dbReference>
<dbReference type="OrthoDB" id="10257471at2759"/>
<dbReference type="PANTHER" id="PTHR13318:SF190">
    <property type="entry name" value="PARTNER OF PAIRED, ISOFORM B"/>
    <property type="match status" value="1"/>
</dbReference>
<dbReference type="InterPro" id="IPR057207">
    <property type="entry name" value="FBXL15_LRR"/>
</dbReference>
<dbReference type="InterPro" id="IPR001611">
    <property type="entry name" value="Leu-rich_rpt"/>
</dbReference>
<comment type="caution">
    <text evidence="2">The sequence shown here is derived from an EMBL/GenBank/DDBJ whole genome shotgun (WGS) entry which is preliminary data.</text>
</comment>
<dbReference type="Pfam" id="PF25372">
    <property type="entry name" value="DUF7885"/>
    <property type="match status" value="1"/>
</dbReference>
<dbReference type="SUPFAM" id="SSF52047">
    <property type="entry name" value="RNI-like"/>
    <property type="match status" value="1"/>
</dbReference>
<dbReference type="SMART" id="SM00367">
    <property type="entry name" value="LRR_CC"/>
    <property type="match status" value="5"/>
</dbReference>
<dbReference type="InterPro" id="IPR006553">
    <property type="entry name" value="Leu-rich_rpt_Cys-con_subtyp"/>
</dbReference>
<reference evidence="2 3" key="1">
    <citation type="journal article" date="2015" name="Sci. Rep.">
        <title>Genome of the facultative scuticociliatosis pathogen Pseudocohnilembus persalinus provides insight into its virulence through horizontal gene transfer.</title>
        <authorList>
            <person name="Xiong J."/>
            <person name="Wang G."/>
            <person name="Cheng J."/>
            <person name="Tian M."/>
            <person name="Pan X."/>
            <person name="Warren A."/>
            <person name="Jiang C."/>
            <person name="Yuan D."/>
            <person name="Miao W."/>
        </authorList>
    </citation>
    <scope>NUCLEOTIDE SEQUENCE [LARGE SCALE GENOMIC DNA]</scope>
    <source>
        <strain evidence="2">36N120E</strain>
    </source>
</reference>
<dbReference type="EMBL" id="LDAU01000131">
    <property type="protein sequence ID" value="KRX03440.1"/>
    <property type="molecule type" value="Genomic_DNA"/>
</dbReference>
<dbReference type="OMA" id="IACTNIN"/>
<dbReference type="PANTHER" id="PTHR13318">
    <property type="entry name" value="PARTNER OF PAIRED, ISOFORM B-RELATED"/>
    <property type="match status" value="1"/>
</dbReference>
<evidence type="ECO:0000313" key="2">
    <source>
        <dbReference type="EMBL" id="KRX03440.1"/>
    </source>
</evidence>
<proteinExistence type="predicted"/>
<dbReference type="GO" id="GO:0019005">
    <property type="term" value="C:SCF ubiquitin ligase complex"/>
    <property type="evidence" value="ECO:0007669"/>
    <property type="project" value="TreeGrafter"/>
</dbReference>
<sequence>MDLEKIKNEVQINNKLLIEYDGYQDVTKDLVEIFVFVKENQIQLEQIQLVGLIFDDIEIINQILEIAQNLKYLGLEQCLCIKQTQFEKLFQGNFMNLKTLNLSQCRISDKNLEALSKNEQMTQNLEKIQVSFCKNITDLGLKFIIDNFKNLTDWDLKGANITDEIFEYFLNSPNANLQIKYLNLCKCTLITGNGLENLLVNGCEKQLLQNLWFLDIACTNINDQGAVAITHVNKSLRKLKIYECDYVSKRAFIQLFQKQENCQNENQENFFQNLQEIDFSWSNFSGEALNLLIEHNIIKQLTQFIIPRCKYMDYEDFDMLAELPFENLQVLNIGFNQNKIENLVRKIQERKNVPKLTLFEAFNLDINQQQKNQLIQNYQNKNILFLI</sequence>
<protein>
    <recommendedName>
        <fullName evidence="1">F-box/LRR-repeat protein 15-like leucin rich repeat domain-containing protein</fullName>
    </recommendedName>
</protein>
<dbReference type="InParanoid" id="A0A0V0QNA0"/>
<feature type="domain" description="F-box/LRR-repeat protein 15-like leucin rich repeat" evidence="1">
    <location>
        <begin position="33"/>
        <end position="259"/>
    </location>
</feature>
<dbReference type="AlphaFoldDB" id="A0A0V0QNA0"/>
<keyword evidence="3" id="KW-1185">Reference proteome</keyword>
<dbReference type="GO" id="GO:0031146">
    <property type="term" value="P:SCF-dependent proteasomal ubiquitin-dependent protein catabolic process"/>
    <property type="evidence" value="ECO:0007669"/>
    <property type="project" value="TreeGrafter"/>
</dbReference>
<evidence type="ECO:0000259" key="1">
    <source>
        <dbReference type="Pfam" id="PF25372"/>
    </source>
</evidence>
<dbReference type="PROSITE" id="PS51450">
    <property type="entry name" value="LRR"/>
    <property type="match status" value="1"/>
</dbReference>
<accession>A0A0V0QNA0</accession>
<name>A0A0V0QNA0_PSEPJ</name>
<gene>
    <name evidence="2" type="ORF">PPERSA_02819</name>
</gene>
<evidence type="ECO:0000313" key="3">
    <source>
        <dbReference type="Proteomes" id="UP000054937"/>
    </source>
</evidence>
<organism evidence="2 3">
    <name type="scientific">Pseudocohnilembus persalinus</name>
    <name type="common">Ciliate</name>
    <dbReference type="NCBI Taxonomy" id="266149"/>
    <lineage>
        <taxon>Eukaryota</taxon>
        <taxon>Sar</taxon>
        <taxon>Alveolata</taxon>
        <taxon>Ciliophora</taxon>
        <taxon>Intramacronucleata</taxon>
        <taxon>Oligohymenophorea</taxon>
        <taxon>Scuticociliatia</taxon>
        <taxon>Philasterida</taxon>
        <taxon>Pseudocohnilembidae</taxon>
        <taxon>Pseudocohnilembus</taxon>
    </lineage>
</organism>
<dbReference type="Proteomes" id="UP000054937">
    <property type="component" value="Unassembled WGS sequence"/>
</dbReference>
<dbReference type="Gene3D" id="3.80.10.10">
    <property type="entry name" value="Ribonuclease Inhibitor"/>
    <property type="match status" value="1"/>
</dbReference>